<dbReference type="GO" id="GO:0016020">
    <property type="term" value="C:membrane"/>
    <property type="evidence" value="ECO:0007669"/>
    <property type="project" value="UniProtKB-SubCell"/>
</dbReference>
<evidence type="ECO:0000259" key="7">
    <source>
        <dbReference type="Pfam" id="PF01694"/>
    </source>
</evidence>
<dbReference type="RefSeq" id="WP_163916206.1">
    <property type="nucleotide sequence ID" value="NZ_JAAGWD010000008.1"/>
</dbReference>
<gene>
    <name evidence="8" type="ORF">GXP69_16080</name>
</gene>
<comment type="caution">
    <text evidence="8">The sequence shown here is derived from an EMBL/GenBank/DDBJ whole genome shotgun (WGS) entry which is preliminary data.</text>
</comment>
<feature type="transmembrane region" description="Helical" evidence="6">
    <location>
        <begin position="173"/>
        <end position="192"/>
    </location>
</feature>
<evidence type="ECO:0000313" key="8">
    <source>
        <dbReference type="EMBL" id="NEM99219.1"/>
    </source>
</evidence>
<dbReference type="InterPro" id="IPR035952">
    <property type="entry name" value="Rhomboid-like_sf"/>
</dbReference>
<name>A0A6B3LQX5_9BACT</name>
<accession>A0A6B3LQX5</accession>
<dbReference type="GO" id="GO:0006508">
    <property type="term" value="P:proteolysis"/>
    <property type="evidence" value="ECO:0007669"/>
    <property type="project" value="UniProtKB-KW"/>
</dbReference>
<evidence type="ECO:0000256" key="6">
    <source>
        <dbReference type="SAM" id="Phobius"/>
    </source>
</evidence>
<sequence length="283" mass="31276">MSTGQQNLSHLNQSDSNRFAYSFLPGLLFIALIWLIHALAYLTGADLAWLGIMPRSFLGLVGVFLSPLIHADLKHLLSNTFPLLMLSGLILFLHQWRGVRVLVLVYILSGLLTWFIGRHAYHIGASGVVYGMAGFLLFRGVFDRDRGSLAIAFAVLFLYSGLFYGLFPEEERVSWEGHLAGLVAGLVAALIYGKTAKPASDGVDKTLVQASVTQRHMSSTFIPYYLHYTVNYTVQQDKHSPGEINYTITQDSFPGSAPTKSGYTASLNSKKTPPQPYDSRRAK</sequence>
<feature type="domain" description="Peptidase S54 rhomboid" evidence="7">
    <location>
        <begin position="62"/>
        <end position="193"/>
    </location>
</feature>
<feature type="transmembrane region" description="Helical" evidence="6">
    <location>
        <begin position="47"/>
        <end position="70"/>
    </location>
</feature>
<dbReference type="Gene3D" id="1.20.1540.10">
    <property type="entry name" value="Rhomboid-like"/>
    <property type="match status" value="1"/>
</dbReference>
<keyword evidence="8" id="KW-0645">Protease</keyword>
<keyword evidence="9" id="KW-1185">Reference proteome</keyword>
<feature type="transmembrane region" description="Helical" evidence="6">
    <location>
        <begin position="149"/>
        <end position="167"/>
    </location>
</feature>
<feature type="transmembrane region" description="Helical" evidence="6">
    <location>
        <begin position="101"/>
        <end position="117"/>
    </location>
</feature>
<proteinExistence type="predicted"/>
<evidence type="ECO:0000256" key="2">
    <source>
        <dbReference type="ARBA" id="ARBA00022692"/>
    </source>
</evidence>
<keyword evidence="8" id="KW-0378">Hydrolase</keyword>
<organism evidence="8 9">
    <name type="scientific">Pontibacter burrus</name>
    <dbReference type="NCBI Taxonomy" id="2704466"/>
    <lineage>
        <taxon>Bacteria</taxon>
        <taxon>Pseudomonadati</taxon>
        <taxon>Bacteroidota</taxon>
        <taxon>Cytophagia</taxon>
        <taxon>Cytophagales</taxon>
        <taxon>Hymenobacteraceae</taxon>
        <taxon>Pontibacter</taxon>
    </lineage>
</organism>
<reference evidence="8 9" key="1">
    <citation type="submission" date="2020-02" db="EMBL/GenBank/DDBJ databases">
        <authorList>
            <person name="Kim M.K."/>
        </authorList>
    </citation>
    <scope>NUCLEOTIDE SEQUENCE [LARGE SCALE GENOMIC DNA]</scope>
    <source>
        <strain evidence="8 9">BT327</strain>
    </source>
</reference>
<feature type="region of interest" description="Disordered" evidence="5">
    <location>
        <begin position="251"/>
        <end position="283"/>
    </location>
</feature>
<evidence type="ECO:0000256" key="3">
    <source>
        <dbReference type="ARBA" id="ARBA00022989"/>
    </source>
</evidence>
<evidence type="ECO:0000256" key="1">
    <source>
        <dbReference type="ARBA" id="ARBA00004141"/>
    </source>
</evidence>
<dbReference type="PANTHER" id="PTHR43731">
    <property type="entry name" value="RHOMBOID PROTEASE"/>
    <property type="match status" value="1"/>
</dbReference>
<feature type="transmembrane region" description="Helical" evidence="6">
    <location>
        <begin position="76"/>
        <end position="94"/>
    </location>
</feature>
<feature type="transmembrane region" description="Helical" evidence="6">
    <location>
        <begin position="20"/>
        <end position="40"/>
    </location>
</feature>
<keyword evidence="2 6" id="KW-0812">Transmembrane</keyword>
<dbReference type="EMBL" id="JAAGWD010000008">
    <property type="protein sequence ID" value="NEM99219.1"/>
    <property type="molecule type" value="Genomic_DNA"/>
</dbReference>
<dbReference type="GO" id="GO:0004252">
    <property type="term" value="F:serine-type endopeptidase activity"/>
    <property type="evidence" value="ECO:0007669"/>
    <property type="project" value="InterPro"/>
</dbReference>
<dbReference type="InterPro" id="IPR022764">
    <property type="entry name" value="Peptidase_S54_rhomboid_dom"/>
</dbReference>
<dbReference type="Pfam" id="PF01694">
    <property type="entry name" value="Rhomboid"/>
    <property type="match status" value="1"/>
</dbReference>
<comment type="subcellular location">
    <subcellularLocation>
        <location evidence="1">Membrane</location>
        <topology evidence="1">Multi-pass membrane protein</topology>
    </subcellularLocation>
</comment>
<dbReference type="InterPro" id="IPR050925">
    <property type="entry name" value="Rhomboid_protease_S54"/>
</dbReference>
<evidence type="ECO:0000313" key="9">
    <source>
        <dbReference type="Proteomes" id="UP000474777"/>
    </source>
</evidence>
<dbReference type="AlphaFoldDB" id="A0A6B3LQX5"/>
<dbReference type="PANTHER" id="PTHR43731:SF9">
    <property type="entry name" value="SLR1461 PROTEIN"/>
    <property type="match status" value="1"/>
</dbReference>
<keyword evidence="4 6" id="KW-0472">Membrane</keyword>
<keyword evidence="3 6" id="KW-1133">Transmembrane helix</keyword>
<dbReference type="SUPFAM" id="SSF144091">
    <property type="entry name" value="Rhomboid-like"/>
    <property type="match status" value="1"/>
</dbReference>
<evidence type="ECO:0000256" key="5">
    <source>
        <dbReference type="SAM" id="MobiDB-lite"/>
    </source>
</evidence>
<protein>
    <submittedName>
        <fullName evidence="8">Rhomboid family intramembrane serine protease</fullName>
    </submittedName>
</protein>
<evidence type="ECO:0000256" key="4">
    <source>
        <dbReference type="ARBA" id="ARBA00023136"/>
    </source>
</evidence>
<feature type="compositionally biased region" description="Polar residues" evidence="5">
    <location>
        <begin position="251"/>
        <end position="272"/>
    </location>
</feature>
<dbReference type="Proteomes" id="UP000474777">
    <property type="component" value="Unassembled WGS sequence"/>
</dbReference>
<feature type="transmembrane region" description="Helical" evidence="6">
    <location>
        <begin position="123"/>
        <end position="142"/>
    </location>
</feature>